<organism evidence="7 8">
    <name type="scientific">Kluyveromyces marxianus</name>
    <name type="common">Yeast</name>
    <name type="synonym">Candida kefyr</name>
    <dbReference type="NCBI Taxonomy" id="4911"/>
    <lineage>
        <taxon>Eukaryota</taxon>
        <taxon>Fungi</taxon>
        <taxon>Dikarya</taxon>
        <taxon>Ascomycota</taxon>
        <taxon>Saccharomycotina</taxon>
        <taxon>Saccharomycetes</taxon>
        <taxon>Saccharomycetales</taxon>
        <taxon>Saccharomycetaceae</taxon>
        <taxon>Kluyveromyces</taxon>
    </lineage>
</organism>
<keyword evidence="8" id="KW-1185">Reference proteome</keyword>
<dbReference type="InterPro" id="IPR011004">
    <property type="entry name" value="Trimer_LpxA-like_sf"/>
</dbReference>
<gene>
    <name evidence="7" type="primary">DCTN5</name>
    <name evidence="7" type="ORF">FIM1_3478</name>
</gene>
<evidence type="ECO:0000313" key="8">
    <source>
        <dbReference type="Proteomes" id="UP000422736"/>
    </source>
</evidence>
<dbReference type="PANTHER" id="PTHR46126">
    <property type="entry name" value="DYNACTIN SUBUNIT 5"/>
    <property type="match status" value="1"/>
</dbReference>
<keyword evidence="3" id="KW-0206">Cytoskeleton</keyword>
<reference evidence="7 8" key="1">
    <citation type="submission" date="2016-03" db="EMBL/GenBank/DDBJ databases">
        <title>How can Kluyveromyces marxianus grow so fast - potential evolutionary course in Saccharomyces Complex revealed by comparative genomics.</title>
        <authorList>
            <person name="Mo W."/>
            <person name="Lu W."/>
            <person name="Yang X."/>
            <person name="Qi J."/>
            <person name="Lv H."/>
        </authorList>
    </citation>
    <scope>NUCLEOTIDE SEQUENCE [LARGE SCALE GENOMIC DNA]</scope>
    <source>
        <strain evidence="7 8">FIM1</strain>
    </source>
</reference>
<comment type="similarity">
    <text evidence="4">Belongs to the dynactin subunits 5/6 family. Dynactin subunit 5 subfamily.</text>
</comment>
<keyword evidence="2" id="KW-0963">Cytoplasm</keyword>
<feature type="compositionally biased region" description="Low complexity" evidence="6">
    <location>
        <begin position="84"/>
        <end position="100"/>
    </location>
</feature>
<proteinExistence type="inferred from homology"/>
<evidence type="ECO:0000256" key="1">
    <source>
        <dbReference type="ARBA" id="ARBA00004245"/>
    </source>
</evidence>
<dbReference type="Gene3D" id="2.160.10.10">
    <property type="entry name" value="Hexapeptide repeat proteins"/>
    <property type="match status" value="1"/>
</dbReference>
<dbReference type="Proteomes" id="UP000422736">
    <property type="component" value="Chromosome 5"/>
</dbReference>
<dbReference type="SUPFAM" id="SSF51161">
    <property type="entry name" value="Trimeric LpxA-like enzymes"/>
    <property type="match status" value="1"/>
</dbReference>
<evidence type="ECO:0000256" key="2">
    <source>
        <dbReference type="ARBA" id="ARBA00022490"/>
    </source>
</evidence>
<sequence length="225" mass="24660">MEWLETGQGIRISKQANIVGLDRIVLEGHSVISAGCQVEANVYMVDGDERRTKAAVSLGRYCVLEKNVRVKPPVVGYKKRTPGSQSSQSTQSTQATQSSQGKMPIHCDMSVRSHVWIGQGCKVYCRTIGSSVIVGAGTQLNRCSEIGSVVLIDSGLIIPERFKIPSYSRVSRHPSMPNSIIIEPISPTFGPMIEQWCKKRYLGAPVDLLGDPQLPTMREDTDMAL</sequence>
<dbReference type="InterPro" id="IPR047125">
    <property type="entry name" value="DCTN5"/>
</dbReference>
<accession>A0ABX6EYQ3</accession>
<evidence type="ECO:0000313" key="7">
    <source>
        <dbReference type="EMBL" id="QGN16756.1"/>
    </source>
</evidence>
<dbReference type="EMBL" id="CP015058">
    <property type="protein sequence ID" value="QGN16756.1"/>
    <property type="molecule type" value="Genomic_DNA"/>
</dbReference>
<feature type="region of interest" description="Disordered" evidence="6">
    <location>
        <begin position="75"/>
        <end position="103"/>
    </location>
</feature>
<comment type="subcellular location">
    <subcellularLocation>
        <location evidence="1">Cytoplasm</location>
        <location evidence="1">Cytoskeleton</location>
    </subcellularLocation>
</comment>
<name>A0ABX6EYQ3_KLUMA</name>
<protein>
    <recommendedName>
        <fullName evidence="5">Dynactin subunit 5</fullName>
    </recommendedName>
</protein>
<evidence type="ECO:0000256" key="3">
    <source>
        <dbReference type="ARBA" id="ARBA00023212"/>
    </source>
</evidence>
<evidence type="ECO:0000256" key="4">
    <source>
        <dbReference type="ARBA" id="ARBA00034706"/>
    </source>
</evidence>
<dbReference type="PANTHER" id="PTHR46126:SF1">
    <property type="entry name" value="DYNACTIN SUBUNIT 5"/>
    <property type="match status" value="1"/>
</dbReference>
<evidence type="ECO:0000256" key="6">
    <source>
        <dbReference type="SAM" id="MobiDB-lite"/>
    </source>
</evidence>
<evidence type="ECO:0000256" key="5">
    <source>
        <dbReference type="ARBA" id="ARBA00034865"/>
    </source>
</evidence>